<evidence type="ECO:0000313" key="3">
    <source>
        <dbReference type="Proteomes" id="UP000076858"/>
    </source>
</evidence>
<dbReference type="Proteomes" id="UP000076858">
    <property type="component" value="Unassembled WGS sequence"/>
</dbReference>
<evidence type="ECO:0000313" key="2">
    <source>
        <dbReference type="EMBL" id="KZR98912.1"/>
    </source>
</evidence>
<comment type="caution">
    <text evidence="2">The sequence shown here is derived from an EMBL/GenBank/DDBJ whole genome shotgun (WGS) entry which is preliminary data.</text>
</comment>
<organism evidence="2 3">
    <name type="scientific">Daphnia magna</name>
    <dbReference type="NCBI Taxonomy" id="35525"/>
    <lineage>
        <taxon>Eukaryota</taxon>
        <taxon>Metazoa</taxon>
        <taxon>Ecdysozoa</taxon>
        <taxon>Arthropoda</taxon>
        <taxon>Crustacea</taxon>
        <taxon>Branchiopoda</taxon>
        <taxon>Diplostraca</taxon>
        <taxon>Cladocera</taxon>
        <taxon>Anomopoda</taxon>
        <taxon>Daphniidae</taxon>
        <taxon>Daphnia</taxon>
    </lineage>
</organism>
<evidence type="ECO:0000256" key="1">
    <source>
        <dbReference type="SAM" id="Phobius"/>
    </source>
</evidence>
<proteinExistence type="predicted"/>
<keyword evidence="1" id="KW-0472">Membrane</keyword>
<feature type="transmembrane region" description="Helical" evidence="1">
    <location>
        <begin position="6"/>
        <end position="28"/>
    </location>
</feature>
<dbReference type="EMBL" id="LRGB01015349">
    <property type="protein sequence ID" value="KZR98912.1"/>
    <property type="molecule type" value="Genomic_DNA"/>
</dbReference>
<keyword evidence="3" id="KW-1185">Reference proteome</keyword>
<reference evidence="2 3" key="1">
    <citation type="submission" date="2016-03" db="EMBL/GenBank/DDBJ databases">
        <title>EvidentialGene: Evidence-directed Construction of Genes on Genomes.</title>
        <authorList>
            <person name="Gilbert D.G."/>
            <person name="Choi J.-H."/>
            <person name="Mockaitis K."/>
            <person name="Colbourne J."/>
            <person name="Pfrender M."/>
        </authorList>
    </citation>
    <scope>NUCLEOTIDE SEQUENCE [LARGE SCALE GENOMIC DNA]</scope>
    <source>
        <strain evidence="2 3">Xinb3</strain>
        <tissue evidence="2">Complete organism</tissue>
    </source>
</reference>
<gene>
    <name evidence="2" type="ORF">APZ42_005447</name>
</gene>
<sequence length="56" mass="6357">MVLPHLVVGVGSIVFPTPFMLILIEFLAEDSFLYPFSFRQLCKFKPACPKATVFYS</sequence>
<dbReference type="AlphaFoldDB" id="A0A164GFW2"/>
<protein>
    <submittedName>
        <fullName evidence="2">Uncharacterized protein</fullName>
    </submittedName>
</protein>
<keyword evidence="1" id="KW-1133">Transmembrane helix</keyword>
<name>A0A164GFW2_9CRUS</name>
<feature type="non-terminal residue" evidence="2">
    <location>
        <position position="56"/>
    </location>
</feature>
<keyword evidence="1" id="KW-0812">Transmembrane</keyword>
<accession>A0A164GFW2</accession>